<evidence type="ECO:0000256" key="1">
    <source>
        <dbReference type="ARBA" id="ARBA00008467"/>
    </source>
</evidence>
<dbReference type="GO" id="GO:0008299">
    <property type="term" value="P:isoprenoid biosynthetic process"/>
    <property type="evidence" value="ECO:0007669"/>
    <property type="project" value="UniProtKB-KW"/>
</dbReference>
<dbReference type="SMART" id="SM00825">
    <property type="entry name" value="PKS_KS"/>
    <property type="match status" value="1"/>
</dbReference>
<dbReference type="InterPro" id="IPR020841">
    <property type="entry name" value="PKS_Beta-ketoAc_synthase_dom"/>
</dbReference>
<dbReference type="GO" id="GO:0006633">
    <property type="term" value="P:fatty acid biosynthetic process"/>
    <property type="evidence" value="ECO:0007669"/>
    <property type="project" value="InterPro"/>
</dbReference>
<reference evidence="5" key="1">
    <citation type="submission" date="2021-06" db="EMBL/GenBank/DDBJ databases">
        <title>Halomicroarcula sp. F24A a new haloarchaeum isolated from saline soil.</title>
        <authorList>
            <person name="Duran-Viseras A."/>
            <person name="Sanchez-Porro C."/>
            <person name="Ventosa A."/>
        </authorList>
    </citation>
    <scope>NUCLEOTIDE SEQUENCE</scope>
    <source>
        <strain evidence="5">F24A</strain>
    </source>
</reference>
<gene>
    <name evidence="5" type="ORF">EGD98_20620</name>
</gene>
<name>A0A8J7YRN1_9EURY</name>
<evidence type="ECO:0000256" key="2">
    <source>
        <dbReference type="ARBA" id="ARBA00022679"/>
    </source>
</evidence>
<protein>
    <submittedName>
        <fullName evidence="5">Beta-ketoacyl-[acyl-carrier-protein] synthase family protein</fullName>
    </submittedName>
</protein>
<evidence type="ECO:0000256" key="3">
    <source>
        <dbReference type="ARBA" id="ARBA00023229"/>
    </source>
</evidence>
<comment type="similarity">
    <text evidence="1">Belongs to the thiolase-like superfamily. Beta-ketoacyl-ACP synthases family.</text>
</comment>
<evidence type="ECO:0000313" key="5">
    <source>
        <dbReference type="EMBL" id="MBX0306053.1"/>
    </source>
</evidence>
<sequence length="401" mass="41336">MRRDVVVTGLGAVTPIGATADDSWDALLAGKSGAGPITRFDPDEADCRSKIACEATLPEETPIGSDKVGRYAELGITAAGEAIADAGFDPNDPGWEAERVGTSVATSIGGLPEIEDTVGQRPSSKFTLTYLSNLTSSQISILFDAAGPNRAASTACAAGAHAVGDAMREIESGRADVMISGGAESILSPYGVRGFDAMRALSTRNDEPERASRPFDVDRDGFVIGEGGAALVLESREHALERGVEPIATVEGTARSADSMHPTRPPEDADGLIRCIERGLTDAAVAPTAVDHVNAHATSTPRGDEHEATALNQIFDSVPPVTGTKGLTGHTLGASGAIESVFTVKTLQEQTIPPTANYESPDPDCDVPVVDETRSATVDVALNIAAGFGGTNGVVVFGAAR</sequence>
<dbReference type="GO" id="GO:0004315">
    <property type="term" value="F:3-oxoacyl-[acyl-carrier-protein] synthase activity"/>
    <property type="evidence" value="ECO:0007669"/>
    <property type="project" value="InterPro"/>
</dbReference>
<organism evidence="5 6">
    <name type="scientific">Haloarcula salinisoli</name>
    <dbReference type="NCBI Taxonomy" id="2487746"/>
    <lineage>
        <taxon>Archaea</taxon>
        <taxon>Methanobacteriati</taxon>
        <taxon>Methanobacteriota</taxon>
        <taxon>Stenosarchaea group</taxon>
        <taxon>Halobacteria</taxon>
        <taxon>Halobacteriales</taxon>
        <taxon>Haloarculaceae</taxon>
        <taxon>Haloarcula</taxon>
    </lineage>
</organism>
<dbReference type="Pfam" id="PF02801">
    <property type="entry name" value="Ketoacyl-synt_C"/>
    <property type="match status" value="1"/>
</dbReference>
<dbReference type="Pfam" id="PF00109">
    <property type="entry name" value="ketoacyl-synt"/>
    <property type="match status" value="1"/>
</dbReference>
<dbReference type="PANTHER" id="PTHR11712">
    <property type="entry name" value="POLYKETIDE SYNTHASE-RELATED"/>
    <property type="match status" value="1"/>
</dbReference>
<evidence type="ECO:0000259" key="4">
    <source>
        <dbReference type="PROSITE" id="PS52004"/>
    </source>
</evidence>
<proteinExistence type="inferred from homology"/>
<dbReference type="InterPro" id="IPR014030">
    <property type="entry name" value="Ketoacyl_synth_N"/>
</dbReference>
<dbReference type="PROSITE" id="PS00606">
    <property type="entry name" value="KS3_1"/>
    <property type="match status" value="1"/>
</dbReference>
<dbReference type="RefSeq" id="WP_220590244.1">
    <property type="nucleotide sequence ID" value="NZ_RKLQ01000007.1"/>
</dbReference>
<dbReference type="EMBL" id="RKLQ01000007">
    <property type="protein sequence ID" value="MBX0306053.1"/>
    <property type="molecule type" value="Genomic_DNA"/>
</dbReference>
<accession>A0A8J7YRN1</accession>
<dbReference type="Proteomes" id="UP000783863">
    <property type="component" value="Unassembled WGS sequence"/>
</dbReference>
<dbReference type="PROSITE" id="PS52004">
    <property type="entry name" value="KS3_2"/>
    <property type="match status" value="1"/>
</dbReference>
<comment type="caution">
    <text evidence="5">The sequence shown here is derived from an EMBL/GenBank/DDBJ whole genome shotgun (WGS) entry which is preliminary data.</text>
</comment>
<dbReference type="FunFam" id="3.40.47.10:FF:000018">
    <property type="entry name" value="3-oxoacyl-[acyl-carrier-protein] synthase 2"/>
    <property type="match status" value="1"/>
</dbReference>
<keyword evidence="3" id="KW-0414">Isoprene biosynthesis</keyword>
<keyword evidence="2" id="KW-0808">Transferase</keyword>
<dbReference type="Gene3D" id="3.40.47.10">
    <property type="match status" value="1"/>
</dbReference>
<dbReference type="InterPro" id="IPR018201">
    <property type="entry name" value="Ketoacyl_synth_AS"/>
</dbReference>
<dbReference type="PANTHER" id="PTHR11712:SF336">
    <property type="entry name" value="3-OXOACYL-[ACYL-CARRIER-PROTEIN] SYNTHASE, MITOCHONDRIAL"/>
    <property type="match status" value="1"/>
</dbReference>
<dbReference type="InterPro" id="IPR014031">
    <property type="entry name" value="Ketoacyl_synth_C"/>
</dbReference>
<evidence type="ECO:0000313" key="6">
    <source>
        <dbReference type="Proteomes" id="UP000783863"/>
    </source>
</evidence>
<dbReference type="AlphaFoldDB" id="A0A8J7YRN1"/>
<dbReference type="NCBIfam" id="NF005589">
    <property type="entry name" value="PRK07314.1"/>
    <property type="match status" value="1"/>
</dbReference>
<dbReference type="SUPFAM" id="SSF53901">
    <property type="entry name" value="Thiolase-like"/>
    <property type="match status" value="2"/>
</dbReference>
<feature type="domain" description="Ketosynthase family 3 (KS3)" evidence="4">
    <location>
        <begin position="2"/>
        <end position="399"/>
    </location>
</feature>
<dbReference type="CDD" id="cd00834">
    <property type="entry name" value="KAS_I_II"/>
    <property type="match status" value="1"/>
</dbReference>
<dbReference type="InterPro" id="IPR000794">
    <property type="entry name" value="Beta-ketoacyl_synthase"/>
</dbReference>
<dbReference type="InterPro" id="IPR016039">
    <property type="entry name" value="Thiolase-like"/>
</dbReference>
<keyword evidence="6" id="KW-1185">Reference proteome</keyword>